<dbReference type="EMBL" id="CP165727">
    <property type="protein sequence ID" value="XDV63316.1"/>
    <property type="molecule type" value="Genomic_DNA"/>
</dbReference>
<dbReference type="RefSeq" id="WP_369777508.1">
    <property type="nucleotide sequence ID" value="NZ_CP165727.1"/>
</dbReference>
<protein>
    <submittedName>
        <fullName evidence="2">Uncharacterized protein</fullName>
    </submittedName>
</protein>
<proteinExistence type="predicted"/>
<reference evidence="2" key="1">
    <citation type="submission" date="2024-08" db="EMBL/GenBank/DDBJ databases">
        <authorList>
            <person name="Yu S.T."/>
        </authorList>
    </citation>
    <scope>NUCLEOTIDE SEQUENCE</scope>
    <source>
        <strain evidence="2">R33</strain>
    </source>
</reference>
<feature type="region of interest" description="Disordered" evidence="1">
    <location>
        <begin position="1"/>
        <end position="20"/>
    </location>
</feature>
<feature type="compositionally biased region" description="Basic and acidic residues" evidence="1">
    <location>
        <begin position="1"/>
        <end position="16"/>
    </location>
</feature>
<evidence type="ECO:0000256" key="1">
    <source>
        <dbReference type="SAM" id="MobiDB-lite"/>
    </source>
</evidence>
<gene>
    <name evidence="2" type="ORF">AB5J51_10400</name>
</gene>
<sequence length="86" mass="9480">MADEGRGTDTRLDAHGRPVRKPITATKDLRFFAHPDGQILPAGRPRRGMSVVAALSRTRLGRTGRAHHALATHRPYLSVPIIDHRA</sequence>
<accession>A0AB39Y0M9</accession>
<dbReference type="AlphaFoldDB" id="A0AB39Y0M9"/>
<organism evidence="2">
    <name type="scientific">Streptomyces sp. R33</name>
    <dbReference type="NCBI Taxonomy" id="3238629"/>
    <lineage>
        <taxon>Bacteria</taxon>
        <taxon>Bacillati</taxon>
        <taxon>Actinomycetota</taxon>
        <taxon>Actinomycetes</taxon>
        <taxon>Kitasatosporales</taxon>
        <taxon>Streptomycetaceae</taxon>
        <taxon>Streptomyces</taxon>
    </lineage>
</organism>
<evidence type="ECO:0000313" key="2">
    <source>
        <dbReference type="EMBL" id="XDV63316.1"/>
    </source>
</evidence>
<name>A0AB39Y0M9_9ACTN</name>